<dbReference type="InterPro" id="IPR015424">
    <property type="entry name" value="PyrdxlP-dep_Trfase"/>
</dbReference>
<dbReference type="GO" id="GO:0019265">
    <property type="term" value="P:glycine biosynthetic process, by transamination of glyoxylate"/>
    <property type="evidence" value="ECO:0007669"/>
    <property type="project" value="TreeGrafter"/>
</dbReference>
<dbReference type="InterPro" id="IPR020578">
    <property type="entry name" value="Aminotrans_V_PyrdxlP_BS"/>
</dbReference>
<evidence type="ECO:0000259" key="10">
    <source>
        <dbReference type="Pfam" id="PF00266"/>
    </source>
</evidence>
<comment type="similarity">
    <text evidence="2 8">Belongs to the class-V pyridoxal-phosphate-dependent aminotransferase family.</text>
</comment>
<dbReference type="GO" id="GO:0004760">
    <property type="term" value="F:L-serine-pyruvate transaminase activity"/>
    <property type="evidence" value="ECO:0007669"/>
    <property type="project" value="TreeGrafter"/>
</dbReference>
<dbReference type="Gene3D" id="3.90.1150.10">
    <property type="entry name" value="Aspartate Aminotransferase, domain 1"/>
    <property type="match status" value="1"/>
</dbReference>
<dbReference type="Gene3D" id="3.40.640.10">
    <property type="entry name" value="Type I PLP-dependent aspartate aminotransferase-like (Major domain)"/>
    <property type="match status" value="1"/>
</dbReference>
<feature type="domain" description="Aminotransferase class V" evidence="10">
    <location>
        <begin position="32"/>
        <end position="319"/>
    </location>
</feature>
<gene>
    <name evidence="11" type="ORF">A3F84_20500</name>
</gene>
<evidence type="ECO:0000313" key="12">
    <source>
        <dbReference type="Proteomes" id="UP000178606"/>
    </source>
</evidence>
<dbReference type="InterPro" id="IPR015422">
    <property type="entry name" value="PyrdxlP-dep_Trfase_small"/>
</dbReference>
<dbReference type="FunFam" id="3.40.640.10:FF:000027">
    <property type="entry name" value="Serine--pyruvate aminotransferase, mitochondrial"/>
    <property type="match status" value="1"/>
</dbReference>
<sequence>MYRQLNPPQRILMGPGPSEAHPRVYAALAAPIVGHLDPEFLTIMEETKDLLRYVFRTKNPVTLPVSGTGGAGMEACLTNLLEPGDKAVVCIHGFFGTRMREIAERCGATPIAVEAPWGRPIDPADVERAVKESGAKLVAIVHAETSTGVLQPLGDICRVAKAHGALVVLDTVTSLGGCDVRIDDWGIDAAYSGTQKCLGGPPGLSPVTFNDRAMEVAQKRRTKVRSWYLDMALIAQYWGESHTYHHTAPVSLNYALREALLLVQEEGLEDRVARHRKNHLALVAGLEAMGLEMFVEKAHCLPSLNTVKVPDGVDEAKARRRLLDRFSLEIGAGLGPLRGKIWRIGLMGYASSARNVATCLTALEDALRAQGHRVPEGAGVKAALALL</sequence>
<dbReference type="AlphaFoldDB" id="A0A1F6C3C3"/>
<dbReference type="PIRSF" id="PIRSF000524">
    <property type="entry name" value="SPT"/>
    <property type="match status" value="1"/>
</dbReference>
<feature type="modified residue" description="N6-(pyridoxal phosphate)lysine" evidence="7">
    <location>
        <position position="196"/>
    </location>
</feature>
<reference evidence="11 12" key="1">
    <citation type="journal article" date="2016" name="Nat. Commun.">
        <title>Thousands of microbial genomes shed light on interconnected biogeochemical processes in an aquifer system.</title>
        <authorList>
            <person name="Anantharaman K."/>
            <person name="Brown C.T."/>
            <person name="Hug L.A."/>
            <person name="Sharon I."/>
            <person name="Castelle C.J."/>
            <person name="Probst A.J."/>
            <person name="Thomas B.C."/>
            <person name="Singh A."/>
            <person name="Wilkins M.J."/>
            <person name="Karaoz U."/>
            <person name="Brodie E.L."/>
            <person name="Williams K.H."/>
            <person name="Hubbard S.S."/>
            <person name="Banfield J.F."/>
        </authorList>
    </citation>
    <scope>NUCLEOTIDE SEQUENCE [LARGE SCALE GENOMIC DNA]</scope>
    <source>
        <strain evidence="12">RIFCSPLOWO2_12_FULL_64_10</strain>
    </source>
</reference>
<evidence type="ECO:0000256" key="3">
    <source>
        <dbReference type="ARBA" id="ARBA00022576"/>
    </source>
</evidence>
<evidence type="ECO:0000256" key="1">
    <source>
        <dbReference type="ARBA" id="ARBA00001933"/>
    </source>
</evidence>
<evidence type="ECO:0000256" key="6">
    <source>
        <dbReference type="PIRSR" id="PIRSR000524-1"/>
    </source>
</evidence>
<comment type="cofactor">
    <cofactor evidence="1 7 9">
        <name>pyridoxal 5'-phosphate</name>
        <dbReference type="ChEBI" id="CHEBI:597326"/>
    </cofactor>
</comment>
<dbReference type="GO" id="GO:0008453">
    <property type="term" value="F:alanine-glyoxylate transaminase activity"/>
    <property type="evidence" value="ECO:0007669"/>
    <property type="project" value="TreeGrafter"/>
</dbReference>
<keyword evidence="4 11" id="KW-0808">Transferase</keyword>
<evidence type="ECO:0000313" key="11">
    <source>
        <dbReference type="EMBL" id="OGG43553.1"/>
    </source>
</evidence>
<dbReference type="PROSITE" id="PS00595">
    <property type="entry name" value="AA_TRANSFER_CLASS_5"/>
    <property type="match status" value="1"/>
</dbReference>
<dbReference type="InterPro" id="IPR015421">
    <property type="entry name" value="PyrdxlP-dep_Trfase_major"/>
</dbReference>
<dbReference type="InterPro" id="IPR000192">
    <property type="entry name" value="Aminotrans_V_dom"/>
</dbReference>
<dbReference type="PANTHER" id="PTHR21152:SF40">
    <property type="entry name" value="ALANINE--GLYOXYLATE AMINOTRANSFERASE"/>
    <property type="match status" value="1"/>
</dbReference>
<comment type="caution">
    <text evidence="11">The sequence shown here is derived from an EMBL/GenBank/DDBJ whole genome shotgun (WGS) entry which is preliminary data.</text>
</comment>
<name>A0A1F6C3C3_HANXR</name>
<evidence type="ECO:0000256" key="5">
    <source>
        <dbReference type="ARBA" id="ARBA00022898"/>
    </source>
</evidence>
<organism evidence="11 12">
    <name type="scientific">Handelsmanbacteria sp. (strain RIFCSPLOWO2_12_FULL_64_10)</name>
    <dbReference type="NCBI Taxonomy" id="1817868"/>
    <lineage>
        <taxon>Bacteria</taxon>
        <taxon>Candidatus Handelsmaniibacteriota</taxon>
    </lineage>
</organism>
<protein>
    <submittedName>
        <fullName evidence="11">Alanine--glyoxylate aminotransferase</fullName>
    </submittedName>
</protein>
<proteinExistence type="inferred from homology"/>
<dbReference type="CDD" id="cd06451">
    <property type="entry name" value="AGAT_like"/>
    <property type="match status" value="1"/>
</dbReference>
<dbReference type="Pfam" id="PF00266">
    <property type="entry name" value="Aminotran_5"/>
    <property type="match status" value="1"/>
</dbReference>
<dbReference type="SUPFAM" id="SSF53383">
    <property type="entry name" value="PLP-dependent transferases"/>
    <property type="match status" value="1"/>
</dbReference>
<evidence type="ECO:0000256" key="8">
    <source>
        <dbReference type="RuleBase" id="RU004075"/>
    </source>
</evidence>
<evidence type="ECO:0000256" key="4">
    <source>
        <dbReference type="ARBA" id="ARBA00022679"/>
    </source>
</evidence>
<evidence type="ECO:0000256" key="7">
    <source>
        <dbReference type="PIRSR" id="PIRSR000524-50"/>
    </source>
</evidence>
<accession>A0A1F6C3C3</accession>
<dbReference type="EMBL" id="MFKF01000432">
    <property type="protein sequence ID" value="OGG43553.1"/>
    <property type="molecule type" value="Genomic_DNA"/>
</dbReference>
<evidence type="ECO:0000256" key="9">
    <source>
        <dbReference type="RuleBase" id="RU004504"/>
    </source>
</evidence>
<keyword evidence="3 11" id="KW-0032">Aminotransferase</keyword>
<evidence type="ECO:0000256" key="2">
    <source>
        <dbReference type="ARBA" id="ARBA00009236"/>
    </source>
</evidence>
<dbReference type="Proteomes" id="UP000178606">
    <property type="component" value="Unassembled WGS sequence"/>
</dbReference>
<dbReference type="InterPro" id="IPR024169">
    <property type="entry name" value="SP_NH2Trfase/AEP_transaminase"/>
</dbReference>
<feature type="binding site" evidence="6">
    <location>
        <position position="343"/>
    </location>
    <ligand>
        <name>substrate</name>
    </ligand>
</feature>
<dbReference type="PANTHER" id="PTHR21152">
    <property type="entry name" value="AMINOTRANSFERASE CLASS V"/>
    <property type="match status" value="1"/>
</dbReference>
<keyword evidence="5 7" id="KW-0663">Pyridoxal phosphate</keyword>